<dbReference type="InterPro" id="IPR016181">
    <property type="entry name" value="Acyl_CoA_acyltransferase"/>
</dbReference>
<keyword evidence="2" id="KW-0808">Transferase</keyword>
<dbReference type="Gene3D" id="3.40.630.30">
    <property type="match status" value="1"/>
</dbReference>
<dbReference type="PANTHER" id="PTHR30420">
    <property type="entry name" value="N-SUCCINYLARGININE DIHYDROLASE"/>
    <property type="match status" value="1"/>
</dbReference>
<sequence length="353" mass="40019">MFIIRPIEQKDLDGLMELLEKSGHGLTSLPKDPEVLKKRIRMSERSFLHREDGPGGEDYLFVMEELFTGRLVGVCAIISKIGGFEPYYFYRMEKTHHESKSIHVKNDVTSLHFHFIHNGPAEICSLYLHPDFRNSQNGRFLSLSRFLFIAENRKFFEDQVIAEMRGMVNDSGHSPFWDAVGANFFKIDFPTADYLYVKNKRFIEELMPKYPIITNLLPEDAQFVVGKVHPNTEPAKRILEQEGFRFSGLVGIFEPGPVLIAEVDNIRAIKESTIGEIAEVSDKNFKSEIFIISRTSGNFRSALGGVVKLKSGGYKVSGVTAAALKLRVGDKIRFVSFKPKAQPIKKKASPKKK</sequence>
<protein>
    <submittedName>
        <fullName evidence="4">Arginine N-succinyltransferase</fullName>
    </submittedName>
</protein>
<dbReference type="Proteomes" id="UP001324634">
    <property type="component" value="Chromosome"/>
</dbReference>
<evidence type="ECO:0000313" key="5">
    <source>
        <dbReference type="Proteomes" id="UP001324634"/>
    </source>
</evidence>
<dbReference type="PANTHER" id="PTHR30420:SF1">
    <property type="entry name" value="ARGININE N-SUCCINYLTRANSFERASE"/>
    <property type="match status" value="1"/>
</dbReference>
<proteinExistence type="predicted"/>
<reference evidence="4 5" key="1">
    <citation type="submission" date="2023-11" db="EMBL/GenBank/DDBJ databases">
        <title>Peredibacter starrii A3.12.</title>
        <authorList>
            <person name="Mitchell R.J."/>
        </authorList>
    </citation>
    <scope>NUCLEOTIDE SEQUENCE [LARGE SCALE GENOMIC DNA]</scope>
    <source>
        <strain evidence="4 5">A3.12</strain>
    </source>
</reference>
<name>A0AAX4HRV1_9BACT</name>
<dbReference type="GO" id="GO:0006527">
    <property type="term" value="P:L-arginine catabolic process"/>
    <property type="evidence" value="ECO:0007669"/>
    <property type="project" value="InterPro"/>
</dbReference>
<dbReference type="KEGG" id="psti:SOO65_05010"/>
<evidence type="ECO:0000256" key="3">
    <source>
        <dbReference type="ARBA" id="ARBA00023315"/>
    </source>
</evidence>
<dbReference type="GO" id="GO:0008791">
    <property type="term" value="F:arginine N-succinyltransferase activity"/>
    <property type="evidence" value="ECO:0007669"/>
    <property type="project" value="InterPro"/>
</dbReference>
<evidence type="ECO:0000256" key="1">
    <source>
        <dbReference type="ARBA" id="ARBA00022503"/>
    </source>
</evidence>
<accession>A0AAX4HRV1</accession>
<keyword evidence="3" id="KW-0012">Acyltransferase</keyword>
<dbReference type="SUPFAM" id="SSF55729">
    <property type="entry name" value="Acyl-CoA N-acyltransferases (Nat)"/>
    <property type="match status" value="1"/>
</dbReference>
<evidence type="ECO:0000256" key="2">
    <source>
        <dbReference type="ARBA" id="ARBA00022679"/>
    </source>
</evidence>
<evidence type="ECO:0000313" key="4">
    <source>
        <dbReference type="EMBL" id="WPU66100.1"/>
    </source>
</evidence>
<keyword evidence="5" id="KW-1185">Reference proteome</keyword>
<dbReference type="EMBL" id="CP139487">
    <property type="protein sequence ID" value="WPU66100.1"/>
    <property type="molecule type" value="Genomic_DNA"/>
</dbReference>
<dbReference type="AlphaFoldDB" id="A0AAX4HRV1"/>
<dbReference type="InterPro" id="IPR007041">
    <property type="entry name" value="Arg_succinylTrfase_AstA/AruG"/>
</dbReference>
<gene>
    <name evidence="4" type="ORF">SOO65_05010</name>
</gene>
<dbReference type="NCBIfam" id="TIGR03243">
    <property type="entry name" value="arg_catab_AOST"/>
    <property type="match status" value="1"/>
</dbReference>
<dbReference type="Pfam" id="PF04958">
    <property type="entry name" value="AstA"/>
    <property type="match status" value="1"/>
</dbReference>
<keyword evidence="1" id="KW-0056">Arginine metabolism</keyword>
<dbReference type="RefSeq" id="WP_321397907.1">
    <property type="nucleotide sequence ID" value="NZ_CP139487.1"/>
</dbReference>
<organism evidence="4 5">
    <name type="scientific">Peredibacter starrii</name>
    <dbReference type="NCBI Taxonomy" id="28202"/>
    <lineage>
        <taxon>Bacteria</taxon>
        <taxon>Pseudomonadati</taxon>
        <taxon>Bdellovibrionota</taxon>
        <taxon>Bacteriovoracia</taxon>
        <taxon>Bacteriovoracales</taxon>
        <taxon>Bacteriovoracaceae</taxon>
        <taxon>Peredibacter</taxon>
    </lineage>
</organism>